<dbReference type="InterPro" id="IPR001932">
    <property type="entry name" value="PPM-type_phosphatase-like_dom"/>
</dbReference>
<dbReference type="Gene3D" id="3.30.565.10">
    <property type="entry name" value="Histidine kinase-like ATPase, C-terminal domain"/>
    <property type="match status" value="1"/>
</dbReference>
<dbReference type="InterPro" id="IPR000014">
    <property type="entry name" value="PAS"/>
</dbReference>
<dbReference type="Gene3D" id="3.60.40.10">
    <property type="entry name" value="PPM-type phosphatase domain"/>
    <property type="match status" value="1"/>
</dbReference>
<dbReference type="InterPro" id="IPR052016">
    <property type="entry name" value="Bact_Sigma-Reg"/>
</dbReference>
<dbReference type="FunFam" id="3.30.565.10:FF:000028">
    <property type="entry name" value="PAS sensor protein"/>
    <property type="match status" value="1"/>
</dbReference>
<feature type="compositionally biased region" description="Basic and acidic residues" evidence="2">
    <location>
        <begin position="1"/>
        <end position="11"/>
    </location>
</feature>
<dbReference type="InterPro" id="IPR029016">
    <property type="entry name" value="GAF-like_dom_sf"/>
</dbReference>
<feature type="domain" description="PAS" evidence="3">
    <location>
        <begin position="186"/>
        <end position="249"/>
    </location>
</feature>
<keyword evidence="1" id="KW-0378">Hydrolase</keyword>
<dbReference type="SMART" id="SM00331">
    <property type="entry name" value="PP2C_SIG"/>
    <property type="match status" value="1"/>
</dbReference>
<dbReference type="Gene3D" id="3.30.450.20">
    <property type="entry name" value="PAS domain"/>
    <property type="match status" value="2"/>
</dbReference>
<accession>A0A931B695</accession>
<dbReference type="EMBL" id="JADPRT010000002">
    <property type="protein sequence ID" value="MBF9067680.1"/>
    <property type="molecule type" value="Genomic_DNA"/>
</dbReference>
<dbReference type="InterPro" id="IPR003594">
    <property type="entry name" value="HATPase_dom"/>
</dbReference>
<reference evidence="4" key="1">
    <citation type="submission" date="2020-11" db="EMBL/GenBank/DDBJ databases">
        <title>Isolation and identification of active actinomycetes.</title>
        <authorList>
            <person name="Yu B."/>
        </authorList>
    </citation>
    <scope>NUCLEOTIDE SEQUENCE</scope>
    <source>
        <strain evidence="4">NEAU-YB345</strain>
    </source>
</reference>
<dbReference type="Gene3D" id="3.30.450.40">
    <property type="match status" value="1"/>
</dbReference>
<dbReference type="Pfam" id="PF13185">
    <property type="entry name" value="GAF_2"/>
    <property type="match status" value="1"/>
</dbReference>
<keyword evidence="5" id="KW-1185">Reference proteome</keyword>
<feature type="compositionally biased region" description="Low complexity" evidence="2">
    <location>
        <begin position="12"/>
        <end position="25"/>
    </location>
</feature>
<dbReference type="NCBIfam" id="TIGR00229">
    <property type="entry name" value="sensory_box"/>
    <property type="match status" value="2"/>
</dbReference>
<organism evidence="4 5">
    <name type="scientific">Streptacidiphilus fuscans</name>
    <dbReference type="NCBI Taxonomy" id="2789292"/>
    <lineage>
        <taxon>Bacteria</taxon>
        <taxon>Bacillati</taxon>
        <taxon>Actinomycetota</taxon>
        <taxon>Actinomycetes</taxon>
        <taxon>Kitasatosporales</taxon>
        <taxon>Streptomycetaceae</taxon>
        <taxon>Streptacidiphilus</taxon>
    </lineage>
</organism>
<dbReference type="SUPFAM" id="SSF55781">
    <property type="entry name" value="GAF domain-like"/>
    <property type="match status" value="1"/>
</dbReference>
<evidence type="ECO:0000313" key="4">
    <source>
        <dbReference type="EMBL" id="MBF9067680.1"/>
    </source>
</evidence>
<dbReference type="SUPFAM" id="SSF55785">
    <property type="entry name" value="PYP-like sensor domain (PAS domain)"/>
    <property type="match status" value="2"/>
</dbReference>
<feature type="region of interest" description="Disordered" evidence="2">
    <location>
        <begin position="1"/>
        <end position="55"/>
    </location>
</feature>
<dbReference type="InterPro" id="IPR036890">
    <property type="entry name" value="HATPase_C_sf"/>
</dbReference>
<dbReference type="PANTHER" id="PTHR43156:SF2">
    <property type="entry name" value="STAGE II SPORULATION PROTEIN E"/>
    <property type="match status" value="1"/>
</dbReference>
<dbReference type="GO" id="GO:0016791">
    <property type="term" value="F:phosphatase activity"/>
    <property type="evidence" value="ECO:0007669"/>
    <property type="project" value="TreeGrafter"/>
</dbReference>
<name>A0A931B695_9ACTN</name>
<dbReference type="Proteomes" id="UP000657385">
    <property type="component" value="Unassembled WGS sequence"/>
</dbReference>
<evidence type="ECO:0000256" key="2">
    <source>
        <dbReference type="SAM" id="MobiDB-lite"/>
    </source>
</evidence>
<dbReference type="PROSITE" id="PS50112">
    <property type="entry name" value="PAS"/>
    <property type="match status" value="2"/>
</dbReference>
<dbReference type="Pfam" id="PF07228">
    <property type="entry name" value="SpoIIE"/>
    <property type="match status" value="1"/>
</dbReference>
<dbReference type="SUPFAM" id="SSF81606">
    <property type="entry name" value="PP2C-like"/>
    <property type="match status" value="1"/>
</dbReference>
<proteinExistence type="predicted"/>
<dbReference type="InterPro" id="IPR035965">
    <property type="entry name" value="PAS-like_dom_sf"/>
</dbReference>
<dbReference type="PANTHER" id="PTHR43156">
    <property type="entry name" value="STAGE II SPORULATION PROTEIN E-RELATED"/>
    <property type="match status" value="1"/>
</dbReference>
<dbReference type="CDD" id="cd00130">
    <property type="entry name" value="PAS"/>
    <property type="match status" value="2"/>
</dbReference>
<gene>
    <name evidence="4" type="ORF">I2501_06455</name>
</gene>
<evidence type="ECO:0000313" key="5">
    <source>
        <dbReference type="Proteomes" id="UP000657385"/>
    </source>
</evidence>
<dbReference type="CDD" id="cd16936">
    <property type="entry name" value="HATPase_RsbW-like"/>
    <property type="match status" value="1"/>
</dbReference>
<dbReference type="Pfam" id="PF13581">
    <property type="entry name" value="HATPase_c_2"/>
    <property type="match status" value="1"/>
</dbReference>
<dbReference type="SMART" id="SM00065">
    <property type="entry name" value="GAF"/>
    <property type="match status" value="1"/>
</dbReference>
<feature type="domain" description="PAS" evidence="3">
    <location>
        <begin position="58"/>
        <end position="129"/>
    </location>
</feature>
<dbReference type="InterPro" id="IPR013656">
    <property type="entry name" value="PAS_4"/>
</dbReference>
<dbReference type="SUPFAM" id="SSF55874">
    <property type="entry name" value="ATPase domain of HSP90 chaperone/DNA topoisomerase II/histidine kinase"/>
    <property type="match status" value="1"/>
</dbReference>
<sequence>MSDTPSREADQARTAPDAAVADAFAPRPGTAPVPDAASGIPHPAGEASVPSAGSAPWGHDELGTIYDYIRIAAFSLDEDGLISQWSSRAEQFFGLSAEDVIGCDPVTTFAPREQWRHGRERMTEILAGKEWVGTAPYRDSDGEERLAELYLMPAEGADGRSGVVCMAVDLRKLRTLETEIAASEAIFGQAPTGFVLFDQDGRIQRVNDSFAAGLGLDAATLVGLTVHELMPAKDAARVSRSLAEVLRTGDPVVDLNFAGELPSRPGRRRWSISLYRLLSAADRPMGVAGQIVDVTGRARAERDAASARRSLALLNEASRHIGSTLDLETTARELLDVTVPGFCDVATVDLYNAVLTADAEGRQVDDGDGSGELRRVASASTVHHEGTPTPAPEVGGTFCYPPRSPYAKALRTGRSLTLSGPGNPDPNPLIHSAIVIPIVAREKVLGLVQLSRAKGSEPFDTRDVAIATELVARAAVCIDNARLYRREHERALILQRSLLPPGNPAASGLEIACRYRPAGSGTQVGGDWFDVIPLPGNRTALVVGDVMGRGLRAAVAMGQLRTAVRTLAMLDLDPAEVLTQLDEIARGLSADPDSDDGESAELYLATCVYAVYDAVTMRCTIANAGHLPPVLVDPAAGGPTPALMLDVPEGVPLGVGGEPFEEVTVDIPDGALIGLYTDGLVESRKHHLEEGLTALRTALGSADRPLEALCDQLLTELDPHYGEDDVALLMARIFALPSNSVGDWVLPSEPTSVARARELACGWLAACGLDELCDTVELLVSELATNALRHGRGDIRLRLLRDSVLVCEVWDNGYAQPRQRRARDTDEGGRGLQLVSLLADRWGSRRTPSGKAVWFELALPA</sequence>
<evidence type="ECO:0000259" key="3">
    <source>
        <dbReference type="PROSITE" id="PS50112"/>
    </source>
</evidence>
<dbReference type="FunFam" id="3.60.40.10:FF:000031">
    <property type="entry name" value="PAS sensor protein"/>
    <property type="match status" value="1"/>
</dbReference>
<dbReference type="Pfam" id="PF08448">
    <property type="entry name" value="PAS_4"/>
    <property type="match status" value="2"/>
</dbReference>
<dbReference type="AlphaFoldDB" id="A0A931B695"/>
<dbReference type="InterPro" id="IPR036457">
    <property type="entry name" value="PPM-type-like_dom_sf"/>
</dbReference>
<dbReference type="InterPro" id="IPR003018">
    <property type="entry name" value="GAF"/>
</dbReference>
<dbReference type="SMART" id="SM00091">
    <property type="entry name" value="PAS"/>
    <property type="match status" value="2"/>
</dbReference>
<protein>
    <submittedName>
        <fullName evidence="4">SpoIIE family protein phosphatase</fullName>
    </submittedName>
</protein>
<evidence type="ECO:0000256" key="1">
    <source>
        <dbReference type="ARBA" id="ARBA00022801"/>
    </source>
</evidence>
<comment type="caution">
    <text evidence="4">The sequence shown here is derived from an EMBL/GenBank/DDBJ whole genome shotgun (WGS) entry which is preliminary data.</text>
</comment>